<sequence length="179" mass="19894">MEPLRGVGHRLLRAVDPARSKVTDAYRLALVRRLDAFGNPVLAPEDLPSTQARALCWAVLASLNEEAPRRTPPIERRAAIQFVERWARAQDVSPRYDRICASLARAVAHDDMTALTTELLAVGAADLWVHALAERLSIPVRAIGRMLSCRRLDLFAALLPRASIDQAMAQKSPLQARRF</sequence>
<dbReference type="EMBL" id="CP039704">
    <property type="protein sequence ID" value="QCI80182.1"/>
    <property type="molecule type" value="Genomic_DNA"/>
</dbReference>
<dbReference type="Proteomes" id="UP000298714">
    <property type="component" value="Chromosome"/>
</dbReference>
<protein>
    <submittedName>
        <fullName evidence="1">Uncharacterized protein</fullName>
    </submittedName>
</protein>
<evidence type="ECO:0000313" key="1">
    <source>
        <dbReference type="EMBL" id="QCI80182.1"/>
    </source>
</evidence>
<dbReference type="RefSeq" id="WP_222873047.1">
    <property type="nucleotide sequence ID" value="NZ_CP039704.1"/>
</dbReference>
<proteinExistence type="predicted"/>
<evidence type="ECO:0000313" key="2">
    <source>
        <dbReference type="Proteomes" id="UP000298714"/>
    </source>
</evidence>
<dbReference type="AlphaFoldDB" id="A0A4D7CCA8"/>
<name>A0A4D7CCA8_9SPHN</name>
<organism evidence="1 2">
    <name type="scientific">Hankyongella ginsenosidimutans</name>
    <dbReference type="NCBI Taxonomy" id="1763828"/>
    <lineage>
        <taxon>Bacteria</taxon>
        <taxon>Pseudomonadati</taxon>
        <taxon>Pseudomonadota</taxon>
        <taxon>Alphaproteobacteria</taxon>
        <taxon>Sphingomonadales</taxon>
        <taxon>Sphingomonadaceae</taxon>
        <taxon>Hankyongella</taxon>
    </lineage>
</organism>
<reference evidence="2" key="1">
    <citation type="submission" date="2019-04" db="EMBL/GenBank/DDBJ databases">
        <title>Complete genome sequence of Sphingomonas sp. W1-2-3.</title>
        <authorList>
            <person name="Im W.T."/>
        </authorList>
    </citation>
    <scope>NUCLEOTIDE SEQUENCE [LARGE SCALE GENOMIC DNA]</scope>
    <source>
        <strain evidence="2">W1-2-3</strain>
    </source>
</reference>
<keyword evidence="2" id="KW-1185">Reference proteome</keyword>
<gene>
    <name evidence="1" type="ORF">E6W36_13765</name>
</gene>
<accession>A0A4D7CCA8</accession>
<dbReference type="KEGG" id="hgn:E6W36_13765"/>